<dbReference type="OrthoDB" id="10254604at2759"/>
<gene>
    <name evidence="2" type="ORF">BXZ70DRAFT_926711</name>
</gene>
<evidence type="ECO:0000313" key="3">
    <source>
        <dbReference type="Proteomes" id="UP000813824"/>
    </source>
</evidence>
<dbReference type="SUPFAM" id="SSF51735">
    <property type="entry name" value="NAD(P)-binding Rossmann-fold domains"/>
    <property type="match status" value="1"/>
</dbReference>
<evidence type="ECO:0000313" key="2">
    <source>
        <dbReference type="EMBL" id="KAH8102824.1"/>
    </source>
</evidence>
<keyword evidence="3" id="KW-1185">Reference proteome</keyword>
<dbReference type="InterPro" id="IPR036291">
    <property type="entry name" value="NAD(P)-bd_dom_sf"/>
</dbReference>
<protein>
    <submittedName>
        <fullName evidence="2">NAD(P)-binding protein</fullName>
    </submittedName>
</protein>
<dbReference type="AlphaFoldDB" id="A0A8K0US33"/>
<dbReference type="Proteomes" id="UP000813824">
    <property type="component" value="Unassembled WGS sequence"/>
</dbReference>
<organism evidence="2 3">
    <name type="scientific">Cristinia sonorae</name>
    <dbReference type="NCBI Taxonomy" id="1940300"/>
    <lineage>
        <taxon>Eukaryota</taxon>
        <taxon>Fungi</taxon>
        <taxon>Dikarya</taxon>
        <taxon>Basidiomycota</taxon>
        <taxon>Agaricomycotina</taxon>
        <taxon>Agaricomycetes</taxon>
        <taxon>Agaricomycetidae</taxon>
        <taxon>Agaricales</taxon>
        <taxon>Pleurotineae</taxon>
        <taxon>Stephanosporaceae</taxon>
        <taxon>Cristinia</taxon>
    </lineage>
</organism>
<name>A0A8K0US33_9AGAR</name>
<dbReference type="Gene3D" id="3.40.50.720">
    <property type="entry name" value="NAD(P)-binding Rossmann-like Domain"/>
    <property type="match status" value="1"/>
</dbReference>
<dbReference type="PANTHER" id="PTHR15020:SF50">
    <property type="entry name" value="UPF0659 PROTEIN YMR090W"/>
    <property type="match status" value="1"/>
</dbReference>
<dbReference type="InterPro" id="IPR016040">
    <property type="entry name" value="NAD(P)-bd_dom"/>
</dbReference>
<feature type="domain" description="NAD(P)-binding" evidence="1">
    <location>
        <begin position="9"/>
        <end position="215"/>
    </location>
</feature>
<dbReference type="Pfam" id="PF13460">
    <property type="entry name" value="NAD_binding_10"/>
    <property type="match status" value="1"/>
</dbReference>
<evidence type="ECO:0000259" key="1">
    <source>
        <dbReference type="Pfam" id="PF13460"/>
    </source>
</evidence>
<sequence>MPSVVTIIGGHGKIALLLASRLANASKKTYSVIRTQDHAQDITNVSATPVVLSLEDDPASKFTDLFEQNHSDVVVFSAGAGGKGGPERTKKVDYEGALKIFDAIEAVKGPKPSLILVSAIDSRDSTVTPEHYSPKDMEISKSIHEGSLKNYYHWKYEADKNLVNRTGFPWTILAPGLLLDDAAQGTARIGKTGLEGGKITREDVAIALAELVDQPKAAGLVLNIISGTTPIKEAVEAAIENRETAWVG</sequence>
<reference evidence="2" key="1">
    <citation type="journal article" date="2021" name="New Phytol.">
        <title>Evolutionary innovations through gain and loss of genes in the ectomycorrhizal Boletales.</title>
        <authorList>
            <person name="Wu G."/>
            <person name="Miyauchi S."/>
            <person name="Morin E."/>
            <person name="Kuo A."/>
            <person name="Drula E."/>
            <person name="Varga T."/>
            <person name="Kohler A."/>
            <person name="Feng B."/>
            <person name="Cao Y."/>
            <person name="Lipzen A."/>
            <person name="Daum C."/>
            <person name="Hundley H."/>
            <person name="Pangilinan J."/>
            <person name="Johnson J."/>
            <person name="Barry K."/>
            <person name="LaButti K."/>
            <person name="Ng V."/>
            <person name="Ahrendt S."/>
            <person name="Min B."/>
            <person name="Choi I.G."/>
            <person name="Park H."/>
            <person name="Plett J.M."/>
            <person name="Magnuson J."/>
            <person name="Spatafora J.W."/>
            <person name="Nagy L.G."/>
            <person name="Henrissat B."/>
            <person name="Grigoriev I.V."/>
            <person name="Yang Z.L."/>
            <person name="Xu J."/>
            <person name="Martin F.M."/>
        </authorList>
    </citation>
    <scope>NUCLEOTIDE SEQUENCE</scope>
    <source>
        <strain evidence="2">KKN 215</strain>
    </source>
</reference>
<dbReference type="PANTHER" id="PTHR15020">
    <property type="entry name" value="FLAVIN REDUCTASE-RELATED"/>
    <property type="match status" value="1"/>
</dbReference>
<comment type="caution">
    <text evidence="2">The sequence shown here is derived from an EMBL/GenBank/DDBJ whole genome shotgun (WGS) entry which is preliminary data.</text>
</comment>
<dbReference type="EMBL" id="JAEVFJ010000008">
    <property type="protein sequence ID" value="KAH8102824.1"/>
    <property type="molecule type" value="Genomic_DNA"/>
</dbReference>
<accession>A0A8K0US33</accession>
<proteinExistence type="predicted"/>